<protein>
    <submittedName>
        <fullName evidence="6">ATP-binding cassette domain-containing protein</fullName>
    </submittedName>
</protein>
<dbReference type="PANTHER" id="PTHR43869">
    <property type="entry name" value="GLYCINE BETAINE/PROLINE BETAINE TRANSPORT SYSTEM ATP-BINDING PROTEIN PROV"/>
    <property type="match status" value="1"/>
</dbReference>
<evidence type="ECO:0000313" key="7">
    <source>
        <dbReference type="Proteomes" id="UP000307874"/>
    </source>
</evidence>
<gene>
    <name evidence="6" type="ORF">FF124_11955</name>
</gene>
<keyword evidence="4 6" id="KW-0067">ATP-binding</keyword>
<feature type="domain" description="ABC transporter" evidence="5">
    <location>
        <begin position="29"/>
        <end position="269"/>
    </location>
</feature>
<evidence type="ECO:0000256" key="3">
    <source>
        <dbReference type="ARBA" id="ARBA00022741"/>
    </source>
</evidence>
<dbReference type="PROSITE" id="PS50893">
    <property type="entry name" value="ABC_TRANSPORTER_2"/>
    <property type="match status" value="1"/>
</dbReference>
<comment type="caution">
    <text evidence="6">The sequence shown here is derived from an EMBL/GenBank/DDBJ whole genome shotgun (WGS) entry which is preliminary data.</text>
</comment>
<organism evidence="6 7">
    <name type="scientific">Martelella lutilitoris</name>
    <dbReference type="NCBI Taxonomy" id="2583532"/>
    <lineage>
        <taxon>Bacteria</taxon>
        <taxon>Pseudomonadati</taxon>
        <taxon>Pseudomonadota</taxon>
        <taxon>Alphaproteobacteria</taxon>
        <taxon>Hyphomicrobiales</taxon>
        <taxon>Aurantimonadaceae</taxon>
        <taxon>Martelella</taxon>
    </lineage>
</organism>
<dbReference type="SUPFAM" id="SSF52540">
    <property type="entry name" value="P-loop containing nucleoside triphosphate hydrolases"/>
    <property type="match status" value="1"/>
</dbReference>
<evidence type="ECO:0000313" key="6">
    <source>
        <dbReference type="EMBL" id="TNB47564.1"/>
    </source>
</evidence>
<reference evidence="6 7" key="1">
    <citation type="submission" date="2019-06" db="EMBL/GenBank/DDBJ databases">
        <title>Martelella lutilitoris sp. nov., isolated from a tidal mudflat.</title>
        <authorList>
            <person name="Kim Y.-J."/>
        </authorList>
    </citation>
    <scope>NUCLEOTIDE SEQUENCE [LARGE SCALE GENOMIC DNA]</scope>
    <source>
        <strain evidence="6 7">GH2-6</strain>
    </source>
</reference>
<keyword evidence="3" id="KW-0547">Nucleotide-binding</keyword>
<dbReference type="EMBL" id="VCLB01000006">
    <property type="protein sequence ID" value="TNB47564.1"/>
    <property type="molecule type" value="Genomic_DNA"/>
</dbReference>
<dbReference type="PANTHER" id="PTHR43869:SF1">
    <property type="entry name" value="GLYCINE BETAINE_PROLINE BETAINE TRANSPORT SYSTEM ATP-BINDING PROTEIN PROV"/>
    <property type="match status" value="1"/>
</dbReference>
<dbReference type="InterPro" id="IPR003439">
    <property type="entry name" value="ABC_transporter-like_ATP-bd"/>
</dbReference>
<sequence length="356" mass="38559">MNKALELRNIDIVYGKRPGRALPLIDAGLSRDEILKKTGNLVGVSDASLVVGEGEIVVLMGLSGSGKSTLLRAVNGLAPVTRGDVEVYTEQGPVNPYKDGGRALRALRNRSVAMVFQQFALLPWRSVAENVGFGLELAGIAKKEKRERIEEQLALVGLAEWADQPVDALSGGMQQRVGLARALATGAPILLMDEPFSALDPLIRAHLQDELLSLQERLKKTILFVSHDLDEAIKLGNRIAIMHAGRIIQTGTAREIVRRPASSYVADFVAHANRFAFLTAEDIMQPVTDRASLDVRISATVKPGTSAAVLLRALCERPGTIGVIDRGRIAGTITEQDMMIHLAAARPNETEKETNR</sequence>
<dbReference type="InterPro" id="IPR027417">
    <property type="entry name" value="P-loop_NTPase"/>
</dbReference>
<dbReference type="GO" id="GO:0015697">
    <property type="term" value="P:quaternary ammonium group transport"/>
    <property type="evidence" value="ECO:0007669"/>
    <property type="project" value="UniProtKB-ARBA"/>
</dbReference>
<evidence type="ECO:0000256" key="2">
    <source>
        <dbReference type="ARBA" id="ARBA00022448"/>
    </source>
</evidence>
<name>A0A5C4JQX9_9HYPH</name>
<dbReference type="InterPro" id="IPR051921">
    <property type="entry name" value="ABC_osmolyte_uptake_ATP-bind"/>
</dbReference>
<accession>A0A5C4JQX9</accession>
<comment type="similarity">
    <text evidence="1">Belongs to the ABC transporter superfamily.</text>
</comment>
<dbReference type="AlphaFoldDB" id="A0A5C4JQX9"/>
<dbReference type="OrthoDB" id="9802264at2"/>
<dbReference type="SMART" id="SM00382">
    <property type="entry name" value="AAA"/>
    <property type="match status" value="1"/>
</dbReference>
<dbReference type="Proteomes" id="UP000307874">
    <property type="component" value="Unassembled WGS sequence"/>
</dbReference>
<proteinExistence type="inferred from homology"/>
<dbReference type="FunFam" id="3.40.50.300:FF:000425">
    <property type="entry name" value="Probable ABC transporter, ATP-binding subunit"/>
    <property type="match status" value="1"/>
</dbReference>
<dbReference type="PROSITE" id="PS00211">
    <property type="entry name" value="ABC_TRANSPORTER_1"/>
    <property type="match status" value="1"/>
</dbReference>
<keyword evidence="7" id="KW-1185">Reference proteome</keyword>
<dbReference type="InterPro" id="IPR017871">
    <property type="entry name" value="ABC_transporter-like_CS"/>
</dbReference>
<evidence type="ECO:0000256" key="1">
    <source>
        <dbReference type="ARBA" id="ARBA00005417"/>
    </source>
</evidence>
<dbReference type="InterPro" id="IPR003593">
    <property type="entry name" value="AAA+_ATPase"/>
</dbReference>
<dbReference type="Gene3D" id="3.40.50.300">
    <property type="entry name" value="P-loop containing nucleotide triphosphate hydrolases"/>
    <property type="match status" value="1"/>
</dbReference>
<dbReference type="GO" id="GO:0005524">
    <property type="term" value="F:ATP binding"/>
    <property type="evidence" value="ECO:0007669"/>
    <property type="project" value="UniProtKB-KW"/>
</dbReference>
<dbReference type="Pfam" id="PF00005">
    <property type="entry name" value="ABC_tran"/>
    <property type="match status" value="1"/>
</dbReference>
<dbReference type="RefSeq" id="WP_138748725.1">
    <property type="nucleotide sequence ID" value="NZ_VCLB01000006.1"/>
</dbReference>
<keyword evidence="2" id="KW-0813">Transport</keyword>
<dbReference type="GO" id="GO:0016887">
    <property type="term" value="F:ATP hydrolysis activity"/>
    <property type="evidence" value="ECO:0007669"/>
    <property type="project" value="InterPro"/>
</dbReference>
<evidence type="ECO:0000259" key="5">
    <source>
        <dbReference type="PROSITE" id="PS50893"/>
    </source>
</evidence>
<evidence type="ECO:0000256" key="4">
    <source>
        <dbReference type="ARBA" id="ARBA00022840"/>
    </source>
</evidence>